<feature type="compositionally biased region" description="Basic and acidic residues" evidence="2">
    <location>
        <begin position="8"/>
        <end position="36"/>
    </location>
</feature>
<sequence>MVKAQNHLKTDFHYLEENRTLENESEKTEVKKEQPESNHYSKSTSQSSLSTKTEGTQQEQPIIEPDMTATEKRVFNRRSQFRMEEIPKLLGNEKDKIEEWIYLVETEVEGQGIDKNRLVTTVNQFLKGNALQLVRNLRKKIENLVNNINAVVVASHSGDETLKASL</sequence>
<organism evidence="3 4">
    <name type="scientific">Brachionus plicatilis</name>
    <name type="common">Marine rotifer</name>
    <name type="synonym">Brachionus muelleri</name>
    <dbReference type="NCBI Taxonomy" id="10195"/>
    <lineage>
        <taxon>Eukaryota</taxon>
        <taxon>Metazoa</taxon>
        <taxon>Spiralia</taxon>
        <taxon>Gnathifera</taxon>
        <taxon>Rotifera</taxon>
        <taxon>Eurotatoria</taxon>
        <taxon>Monogononta</taxon>
        <taxon>Pseudotrocha</taxon>
        <taxon>Ploima</taxon>
        <taxon>Brachionidae</taxon>
        <taxon>Brachionus</taxon>
    </lineage>
</organism>
<dbReference type="Proteomes" id="UP000276133">
    <property type="component" value="Unassembled WGS sequence"/>
</dbReference>
<comment type="caution">
    <text evidence="3">The sequence shown here is derived from an EMBL/GenBank/DDBJ whole genome shotgun (WGS) entry which is preliminary data.</text>
</comment>
<dbReference type="AlphaFoldDB" id="A0A3M7P5J9"/>
<evidence type="ECO:0000256" key="1">
    <source>
        <dbReference type="SAM" id="Coils"/>
    </source>
</evidence>
<proteinExistence type="predicted"/>
<gene>
    <name evidence="3" type="ORF">BpHYR1_030255</name>
</gene>
<feature type="coiled-coil region" evidence="1">
    <location>
        <begin position="127"/>
        <end position="154"/>
    </location>
</feature>
<evidence type="ECO:0000313" key="4">
    <source>
        <dbReference type="Proteomes" id="UP000276133"/>
    </source>
</evidence>
<feature type="compositionally biased region" description="Low complexity" evidence="2">
    <location>
        <begin position="41"/>
        <end position="53"/>
    </location>
</feature>
<keyword evidence="1" id="KW-0175">Coiled coil</keyword>
<evidence type="ECO:0000313" key="3">
    <source>
        <dbReference type="EMBL" id="RMZ94090.1"/>
    </source>
</evidence>
<reference evidence="3 4" key="1">
    <citation type="journal article" date="2018" name="Sci. Rep.">
        <title>Genomic signatures of local adaptation to the degree of environmental predictability in rotifers.</title>
        <authorList>
            <person name="Franch-Gras L."/>
            <person name="Hahn C."/>
            <person name="Garcia-Roger E.M."/>
            <person name="Carmona M.J."/>
            <person name="Serra M."/>
            <person name="Gomez A."/>
        </authorList>
    </citation>
    <scope>NUCLEOTIDE SEQUENCE [LARGE SCALE GENOMIC DNA]</scope>
    <source>
        <strain evidence="3">HYR1</strain>
    </source>
</reference>
<protein>
    <submittedName>
        <fullName evidence="3">Uncharacterized protein</fullName>
    </submittedName>
</protein>
<name>A0A3M7P5J9_BRAPC</name>
<keyword evidence="4" id="KW-1185">Reference proteome</keyword>
<evidence type="ECO:0000256" key="2">
    <source>
        <dbReference type="SAM" id="MobiDB-lite"/>
    </source>
</evidence>
<feature type="region of interest" description="Disordered" evidence="2">
    <location>
        <begin position="1"/>
        <end position="71"/>
    </location>
</feature>
<dbReference type="EMBL" id="REGN01013308">
    <property type="protein sequence ID" value="RMZ94090.1"/>
    <property type="molecule type" value="Genomic_DNA"/>
</dbReference>
<accession>A0A3M7P5J9</accession>